<evidence type="ECO:0000313" key="7">
    <source>
        <dbReference type="EMBL" id="KAL3842079.1"/>
    </source>
</evidence>
<evidence type="ECO:0000256" key="4">
    <source>
        <dbReference type="ARBA" id="ARBA00022989"/>
    </source>
</evidence>
<dbReference type="PRINTS" id="PR00259">
    <property type="entry name" value="TMFOUR"/>
</dbReference>
<dbReference type="EMBL" id="JBJQND010000017">
    <property type="protein sequence ID" value="KAL3842079.1"/>
    <property type="molecule type" value="Genomic_DNA"/>
</dbReference>
<feature type="transmembrane region" description="Helical" evidence="6">
    <location>
        <begin position="55"/>
        <end position="77"/>
    </location>
</feature>
<dbReference type="InterPro" id="IPR008952">
    <property type="entry name" value="Tetraspanin_EC2_sf"/>
</dbReference>
<comment type="subcellular location">
    <subcellularLocation>
        <location evidence="1 6">Membrane</location>
        <topology evidence="1 6">Multi-pass membrane protein</topology>
    </subcellularLocation>
</comment>
<name>A0ABD3TY38_SINWO</name>
<accession>A0ABD3TY38</accession>
<dbReference type="Pfam" id="PF00335">
    <property type="entry name" value="Tetraspanin"/>
    <property type="match status" value="1"/>
</dbReference>
<dbReference type="Gene3D" id="1.10.1450.10">
    <property type="entry name" value="Tetraspanin"/>
    <property type="match status" value="1"/>
</dbReference>
<feature type="transmembrane region" description="Helical" evidence="6">
    <location>
        <begin position="89"/>
        <end position="114"/>
    </location>
</feature>
<proteinExistence type="inferred from homology"/>
<evidence type="ECO:0000256" key="1">
    <source>
        <dbReference type="ARBA" id="ARBA00004141"/>
    </source>
</evidence>
<evidence type="ECO:0000313" key="8">
    <source>
        <dbReference type="Proteomes" id="UP001634394"/>
    </source>
</evidence>
<evidence type="ECO:0000256" key="3">
    <source>
        <dbReference type="ARBA" id="ARBA00022692"/>
    </source>
</evidence>
<evidence type="ECO:0000256" key="5">
    <source>
        <dbReference type="ARBA" id="ARBA00023136"/>
    </source>
</evidence>
<dbReference type="PANTHER" id="PTHR19282">
    <property type="entry name" value="TETRASPANIN"/>
    <property type="match status" value="1"/>
</dbReference>
<dbReference type="Proteomes" id="UP001634394">
    <property type="component" value="Unassembled WGS sequence"/>
</dbReference>
<keyword evidence="4 6" id="KW-1133">Transmembrane helix</keyword>
<feature type="transmembrane region" description="Helical" evidence="6">
    <location>
        <begin position="249"/>
        <end position="271"/>
    </location>
</feature>
<evidence type="ECO:0000256" key="2">
    <source>
        <dbReference type="ARBA" id="ARBA00006840"/>
    </source>
</evidence>
<dbReference type="GO" id="GO:0016020">
    <property type="term" value="C:membrane"/>
    <property type="evidence" value="ECO:0007669"/>
    <property type="project" value="UniProtKB-SubCell"/>
</dbReference>
<dbReference type="InterPro" id="IPR018499">
    <property type="entry name" value="Tetraspanin/Peripherin"/>
</dbReference>
<organism evidence="7 8">
    <name type="scientific">Sinanodonta woodiana</name>
    <name type="common">Chinese pond mussel</name>
    <name type="synonym">Anodonta woodiana</name>
    <dbReference type="NCBI Taxonomy" id="1069815"/>
    <lineage>
        <taxon>Eukaryota</taxon>
        <taxon>Metazoa</taxon>
        <taxon>Spiralia</taxon>
        <taxon>Lophotrochozoa</taxon>
        <taxon>Mollusca</taxon>
        <taxon>Bivalvia</taxon>
        <taxon>Autobranchia</taxon>
        <taxon>Heteroconchia</taxon>
        <taxon>Palaeoheterodonta</taxon>
        <taxon>Unionida</taxon>
        <taxon>Unionoidea</taxon>
        <taxon>Unionidae</taxon>
        <taxon>Unioninae</taxon>
        <taxon>Sinanodonta</taxon>
    </lineage>
</organism>
<dbReference type="PANTHER" id="PTHR19282:SF544">
    <property type="entry name" value="TETRASPANIN"/>
    <property type="match status" value="1"/>
</dbReference>
<feature type="transmembrane region" description="Helical" evidence="6">
    <location>
        <begin position="12"/>
        <end position="35"/>
    </location>
</feature>
<dbReference type="PIRSF" id="PIRSF002419">
    <property type="entry name" value="Tetraspanin"/>
    <property type="match status" value="1"/>
</dbReference>
<evidence type="ECO:0000256" key="6">
    <source>
        <dbReference type="RuleBase" id="RU361218"/>
    </source>
</evidence>
<gene>
    <name evidence="7" type="ORF">ACJMK2_020144</name>
</gene>
<protein>
    <recommendedName>
        <fullName evidence="6">Tetraspanin</fullName>
    </recommendedName>
</protein>
<comment type="similarity">
    <text evidence="2 6">Belongs to the tetraspanin (TM4SF) family.</text>
</comment>
<keyword evidence="3 6" id="KW-0812">Transmembrane</keyword>
<dbReference type="AlphaFoldDB" id="A0ABD3TY38"/>
<comment type="caution">
    <text evidence="7">The sequence shown here is derived from an EMBL/GenBank/DDBJ whole genome shotgun (WGS) entry which is preliminary data.</text>
</comment>
<dbReference type="InterPro" id="IPR000301">
    <property type="entry name" value="Tetraspanin_animals"/>
</dbReference>
<sequence>MNHQSKIFCFRVIVIVVTALLWLLGGGMLGVAIWFRFDFWINQYVAASEELEKYAILVYIVIAAGAFIVLFGIIGIIGAVRPEKTLHNIFLIVYLVFWVLILLLLIAGGVYGYVYRKEMEDALKRSNLLKNVVQKVYGTDRKVTNGIDYMQVELKCCGGTGPLDYTESSWKNGDPYFPESRKDMAPLTCCQDYWKYKDTNTLNYKYCPLYIDNTANDPLKKLNYNIYTKGCGEAIVDFFYNNLGAFSGVALGMVVLSLSGIVSVSCLLYYLRHWPPPQVDDVVYEMARSQEKSPYPTRSGPYANLYQS</sequence>
<dbReference type="SUPFAM" id="SSF48652">
    <property type="entry name" value="Tetraspanin"/>
    <property type="match status" value="1"/>
</dbReference>
<keyword evidence="8" id="KW-1185">Reference proteome</keyword>
<keyword evidence="5 6" id="KW-0472">Membrane</keyword>
<reference evidence="7 8" key="1">
    <citation type="submission" date="2024-11" db="EMBL/GenBank/DDBJ databases">
        <title>Chromosome-level genome assembly of the freshwater bivalve Anodonta woodiana.</title>
        <authorList>
            <person name="Chen X."/>
        </authorList>
    </citation>
    <scope>NUCLEOTIDE SEQUENCE [LARGE SCALE GENOMIC DNA]</scope>
    <source>
        <strain evidence="7">MN2024</strain>
        <tissue evidence="7">Gills</tissue>
    </source>
</reference>